<evidence type="ECO:0000256" key="6">
    <source>
        <dbReference type="ARBA" id="ARBA00023237"/>
    </source>
</evidence>
<comment type="similarity">
    <text evidence="7">Belongs to the TonB-dependent receptor family.</text>
</comment>
<evidence type="ECO:0000256" key="5">
    <source>
        <dbReference type="ARBA" id="ARBA00023136"/>
    </source>
</evidence>
<feature type="domain" description="TonB-dependent receptor plug" evidence="9">
    <location>
        <begin position="133"/>
        <end position="239"/>
    </location>
</feature>
<dbReference type="NCBIfam" id="TIGR04057">
    <property type="entry name" value="SusC_RagA_signa"/>
    <property type="match status" value="1"/>
</dbReference>
<dbReference type="Proteomes" id="UP000448877">
    <property type="component" value="Unassembled WGS sequence"/>
</dbReference>
<keyword evidence="4 7" id="KW-0812">Transmembrane</keyword>
<evidence type="ECO:0000313" key="10">
    <source>
        <dbReference type="EMBL" id="KAA5417094.1"/>
    </source>
</evidence>
<evidence type="ECO:0000256" key="4">
    <source>
        <dbReference type="ARBA" id="ARBA00022692"/>
    </source>
</evidence>
<evidence type="ECO:0000256" key="1">
    <source>
        <dbReference type="ARBA" id="ARBA00004571"/>
    </source>
</evidence>
<dbReference type="Gene3D" id="2.60.40.1120">
    <property type="entry name" value="Carboxypeptidase-like, regulatory domain"/>
    <property type="match status" value="1"/>
</dbReference>
<sequence length="1029" mass="114957">MNKKDKFFMLLALSCLPLSEMAAEQVDGMAVSPITQEVLQNSVKITGKVVDVQGEPVIGATVMEKGTTNGIITDVDGNFTLNVSPNRKLQVSYVGYQTQEITIGSNRTLRITLKEDSELLDEVVVVGYGTMKKSDLTGAISSVSTETLVRGGNANAIGALQGSVAGVSILKSNNKPGGGYDIKIRGVSSISGSSAPLVVIDGIPGASLDNINPDDIEKIDILKDASSTAIYGSRATNGVVMVTTKKGSLGDPKISYSGYAGFRNYTHVPEMMSGDEYVQLAMENARALNNNNYKTLEEIFTDPSELKAAKDRNYYDWVDAITSPAFMTSHTISATGGTEKAKYTLGGGYYFEDGMQFPQEFSRYNMRAAVDLKANDYLSFGGSLYMTHSVRDTGNSSLMVDALRMRPTQHPYSLVTGEEIWKYTSNGMFNPLITNQNEFNKTKKLNILSNVYVKLTPVKGLELTSSFASNMTNDQIGQYRGVWTKALQGTAKGATNLLDKNNYTNWVWDNIVRYSWEHKIHKIDFTGVYSLQQNQDEKMRGASKDLPFNSLWYNLQGGEMTSMTSSYVQSNLMSFLGRINYTLADKYMLTASLRYDGSSKLADGNKWSLFPSVAVAWRLKEEAFMQSVDWLSNLKLRLSYGQTGNDTVSPYSTNGTIAGSQYYSFGTNTVIGTYPNNIRNDKLGWERTSEYNVGVDFGFFDNRISGSVEYYNRLTKDLIMNKSIPTHLGYSSVRDNVGSVRNQGFEIMLNTENIRLKDFSWQTTFTLSYNKNEIVDLAFKEDLGVYSDRLKGMQGDYNNRWFIGQPVQLNWDLETIGVWQLGEEEAAKKYGQKPGQFKVSDYNNDGVINDKDRFINGSRIPNWTGGMTNTFRYQEFDLSFHMHFQTGARLRNQFYVSYALENNNANLGNMKKDYWTPENPTNSCAQPSNMGPYRDQNTTGKSVSHIVQKTSHIVQKTDFLKVSYITLGYTFKKNLLNRIKMSNLRLYATVQNPFTFTGFSGFDPEQPSEQVSNSDMITCNVLFGLNVSF</sequence>
<keyword evidence="8" id="KW-0732">Signal</keyword>
<dbReference type="Pfam" id="PF13715">
    <property type="entry name" value="CarbopepD_reg_2"/>
    <property type="match status" value="1"/>
</dbReference>
<gene>
    <name evidence="10" type="ORF">F2Y81_14120</name>
</gene>
<dbReference type="Gene3D" id="2.170.130.10">
    <property type="entry name" value="TonB-dependent receptor, plug domain"/>
    <property type="match status" value="1"/>
</dbReference>
<dbReference type="NCBIfam" id="TIGR04056">
    <property type="entry name" value="OMP_RagA_SusC"/>
    <property type="match status" value="1"/>
</dbReference>
<dbReference type="SUPFAM" id="SSF49464">
    <property type="entry name" value="Carboxypeptidase regulatory domain-like"/>
    <property type="match status" value="1"/>
</dbReference>
<dbReference type="AlphaFoldDB" id="A0A642PWV4"/>
<reference evidence="10 11" key="1">
    <citation type="journal article" date="2019" name="Nat. Med.">
        <title>A library of human gut bacterial isolates paired with longitudinal multiomics data enables mechanistic microbiome research.</title>
        <authorList>
            <person name="Poyet M."/>
            <person name="Groussin M."/>
            <person name="Gibbons S.M."/>
            <person name="Avila-Pacheco J."/>
            <person name="Jiang X."/>
            <person name="Kearney S.M."/>
            <person name="Perrotta A.R."/>
            <person name="Berdy B."/>
            <person name="Zhao S."/>
            <person name="Lieberman T.D."/>
            <person name="Swanson P.K."/>
            <person name="Smith M."/>
            <person name="Roesemann S."/>
            <person name="Alexander J.E."/>
            <person name="Rich S.A."/>
            <person name="Livny J."/>
            <person name="Vlamakis H."/>
            <person name="Clish C."/>
            <person name="Bullock K."/>
            <person name="Deik A."/>
            <person name="Scott J."/>
            <person name="Pierce K.A."/>
            <person name="Xavier R.J."/>
            <person name="Alm E.J."/>
        </authorList>
    </citation>
    <scope>NUCLEOTIDE SEQUENCE [LARGE SCALE GENOMIC DNA]</scope>
    <source>
        <strain evidence="10 11">BIOML-A6</strain>
    </source>
</reference>
<evidence type="ECO:0000313" key="11">
    <source>
        <dbReference type="Proteomes" id="UP000448877"/>
    </source>
</evidence>
<dbReference type="InterPro" id="IPR008969">
    <property type="entry name" value="CarboxyPept-like_regulatory"/>
</dbReference>
<keyword evidence="2 7" id="KW-0813">Transport</keyword>
<keyword evidence="6 7" id="KW-0998">Cell outer membrane</keyword>
<dbReference type="PROSITE" id="PS52016">
    <property type="entry name" value="TONB_DEPENDENT_REC_3"/>
    <property type="match status" value="1"/>
</dbReference>
<protein>
    <submittedName>
        <fullName evidence="10">TonB-dependent receptor</fullName>
    </submittedName>
</protein>
<dbReference type="FunFam" id="2.170.130.10:FF:000008">
    <property type="entry name" value="SusC/RagA family TonB-linked outer membrane protein"/>
    <property type="match status" value="1"/>
</dbReference>
<comment type="caution">
    <text evidence="10">The sequence shown here is derived from an EMBL/GenBank/DDBJ whole genome shotgun (WGS) entry which is preliminary data.</text>
</comment>
<dbReference type="GO" id="GO:0009279">
    <property type="term" value="C:cell outer membrane"/>
    <property type="evidence" value="ECO:0007669"/>
    <property type="project" value="UniProtKB-SubCell"/>
</dbReference>
<evidence type="ECO:0000256" key="3">
    <source>
        <dbReference type="ARBA" id="ARBA00022452"/>
    </source>
</evidence>
<feature type="chain" id="PRO_5024974844" evidence="8">
    <location>
        <begin position="23"/>
        <end position="1029"/>
    </location>
</feature>
<comment type="subcellular location">
    <subcellularLocation>
        <location evidence="1 7">Cell outer membrane</location>
        <topology evidence="1 7">Multi-pass membrane protein</topology>
    </subcellularLocation>
</comment>
<dbReference type="InterPro" id="IPR012910">
    <property type="entry name" value="Plug_dom"/>
</dbReference>
<evidence type="ECO:0000256" key="2">
    <source>
        <dbReference type="ARBA" id="ARBA00022448"/>
    </source>
</evidence>
<dbReference type="SUPFAM" id="SSF56935">
    <property type="entry name" value="Porins"/>
    <property type="match status" value="1"/>
</dbReference>
<proteinExistence type="inferred from homology"/>
<keyword evidence="10" id="KW-0675">Receptor</keyword>
<dbReference type="Pfam" id="PF07715">
    <property type="entry name" value="Plug"/>
    <property type="match status" value="1"/>
</dbReference>
<feature type="signal peptide" evidence="8">
    <location>
        <begin position="1"/>
        <end position="22"/>
    </location>
</feature>
<dbReference type="InterPro" id="IPR023996">
    <property type="entry name" value="TonB-dep_OMP_SusC/RagA"/>
</dbReference>
<evidence type="ECO:0000259" key="9">
    <source>
        <dbReference type="Pfam" id="PF07715"/>
    </source>
</evidence>
<keyword evidence="5 7" id="KW-0472">Membrane</keyword>
<evidence type="ECO:0000256" key="7">
    <source>
        <dbReference type="PROSITE-ProRule" id="PRU01360"/>
    </source>
</evidence>
<dbReference type="Gene3D" id="2.40.170.20">
    <property type="entry name" value="TonB-dependent receptor, beta-barrel domain"/>
    <property type="match status" value="1"/>
</dbReference>
<dbReference type="InterPro" id="IPR023997">
    <property type="entry name" value="TonB-dep_OMP_SusC/RagA_CS"/>
</dbReference>
<evidence type="ECO:0000256" key="8">
    <source>
        <dbReference type="SAM" id="SignalP"/>
    </source>
</evidence>
<accession>A0A642PWV4</accession>
<keyword evidence="3 7" id="KW-1134">Transmembrane beta strand</keyword>
<dbReference type="RefSeq" id="WP_149919983.1">
    <property type="nucleotide sequence ID" value="NZ_VVYV01000023.1"/>
</dbReference>
<dbReference type="FunFam" id="2.60.40.1120:FF:000003">
    <property type="entry name" value="Outer membrane protein Omp121"/>
    <property type="match status" value="1"/>
</dbReference>
<name>A0A642PWV4_9BACE</name>
<dbReference type="EMBL" id="VVYV01000023">
    <property type="protein sequence ID" value="KAA5417094.1"/>
    <property type="molecule type" value="Genomic_DNA"/>
</dbReference>
<dbReference type="InterPro" id="IPR037066">
    <property type="entry name" value="Plug_dom_sf"/>
</dbReference>
<organism evidence="10 11">
    <name type="scientific">Bacteroides cellulosilyticus</name>
    <dbReference type="NCBI Taxonomy" id="246787"/>
    <lineage>
        <taxon>Bacteria</taxon>
        <taxon>Pseudomonadati</taxon>
        <taxon>Bacteroidota</taxon>
        <taxon>Bacteroidia</taxon>
        <taxon>Bacteroidales</taxon>
        <taxon>Bacteroidaceae</taxon>
        <taxon>Bacteroides</taxon>
    </lineage>
</organism>
<dbReference type="InterPro" id="IPR036942">
    <property type="entry name" value="Beta-barrel_TonB_sf"/>
</dbReference>
<dbReference type="InterPro" id="IPR039426">
    <property type="entry name" value="TonB-dep_rcpt-like"/>
</dbReference>